<dbReference type="SMART" id="SM00671">
    <property type="entry name" value="SEL1"/>
    <property type="match status" value="2"/>
</dbReference>
<dbReference type="PROSITE" id="PS51724">
    <property type="entry name" value="SPOR"/>
    <property type="match status" value="1"/>
</dbReference>
<reference evidence="5" key="1">
    <citation type="journal article" date="2019" name="Int. J. Syst. Evol. Microbiol.">
        <title>The Global Catalogue of Microorganisms (GCM) 10K type strain sequencing project: providing services to taxonomists for standard genome sequencing and annotation.</title>
        <authorList>
            <consortium name="The Broad Institute Genomics Platform"/>
            <consortium name="The Broad Institute Genome Sequencing Center for Infectious Disease"/>
            <person name="Wu L."/>
            <person name="Ma J."/>
        </authorList>
    </citation>
    <scope>NUCLEOTIDE SEQUENCE [LARGE SCALE GENOMIC DNA]</scope>
    <source>
        <strain evidence="5">JCM 18014</strain>
    </source>
</reference>
<evidence type="ECO:0000313" key="4">
    <source>
        <dbReference type="EMBL" id="GAA5061437.1"/>
    </source>
</evidence>
<organism evidence="4 5">
    <name type="scientific">Erythrobacter westpacificensis</name>
    <dbReference type="NCBI Taxonomy" id="1055231"/>
    <lineage>
        <taxon>Bacteria</taxon>
        <taxon>Pseudomonadati</taxon>
        <taxon>Pseudomonadota</taxon>
        <taxon>Alphaproteobacteria</taxon>
        <taxon>Sphingomonadales</taxon>
        <taxon>Erythrobacteraceae</taxon>
        <taxon>Erythrobacter/Porphyrobacter group</taxon>
        <taxon>Erythrobacter</taxon>
    </lineage>
</organism>
<dbReference type="InterPro" id="IPR052748">
    <property type="entry name" value="ISR_Activator"/>
</dbReference>
<dbReference type="SUPFAM" id="SSF110997">
    <property type="entry name" value="Sporulation related repeat"/>
    <property type="match status" value="1"/>
</dbReference>
<dbReference type="Pfam" id="PF08238">
    <property type="entry name" value="Sel1"/>
    <property type="match status" value="2"/>
</dbReference>
<keyword evidence="2" id="KW-0732">Signal</keyword>
<proteinExistence type="predicted"/>
<gene>
    <name evidence="4" type="ORF">GCM10023208_30780</name>
</gene>
<keyword evidence="5" id="KW-1185">Reference proteome</keyword>
<feature type="region of interest" description="Disordered" evidence="1">
    <location>
        <begin position="205"/>
        <end position="229"/>
    </location>
</feature>
<dbReference type="InterPro" id="IPR036680">
    <property type="entry name" value="SPOR-like_sf"/>
</dbReference>
<dbReference type="Gene3D" id="1.25.40.10">
    <property type="entry name" value="Tetratricopeptide repeat domain"/>
    <property type="match status" value="1"/>
</dbReference>
<dbReference type="PANTHER" id="PTHR45011">
    <property type="entry name" value="DAP3-BINDING CELL DEATH ENHANCER 1"/>
    <property type="match status" value="1"/>
</dbReference>
<evidence type="ECO:0000259" key="3">
    <source>
        <dbReference type="PROSITE" id="PS51724"/>
    </source>
</evidence>
<dbReference type="PANTHER" id="PTHR45011:SF1">
    <property type="entry name" value="DAP3-BINDING CELL DEATH ENHANCER 1"/>
    <property type="match status" value="1"/>
</dbReference>
<feature type="compositionally biased region" description="Pro residues" evidence="1">
    <location>
        <begin position="260"/>
        <end position="275"/>
    </location>
</feature>
<dbReference type="SUPFAM" id="SSF81901">
    <property type="entry name" value="HCP-like"/>
    <property type="match status" value="1"/>
</dbReference>
<feature type="region of interest" description="Disordered" evidence="1">
    <location>
        <begin position="254"/>
        <end position="279"/>
    </location>
</feature>
<sequence length="355" mass="37285">MADRNVSVFAKVASTLALFALAAPLGATVRDGVDAWSRGDYAAAVAEWQGPAEAGDPDAMFNMGQAYRLGRGVPTDMARAEELYRSAARAGHVQAADTYGLMLFQDGRREEALPYVQAAAMRGDPRAQYLIGIAHFNGDLVERDWERAYALLTLANGAGLPQAGPAIEEMDGFIPLEQRQSAAGLARQIELEAEQVRSAQLAAADLSGPTTATETVAPTPRPSVAQSPSIAAARNAVEQAREATGMEDPAVAGASFARPETPPAPAPVPPPPAPRPAAANGPWRVQLGAFGVPGNGERLWSRVSSRPEIAGRERLFLSRGRVTVVQAGGYASQADAQSACTALKRGGFDCLVTRD</sequence>
<dbReference type="Proteomes" id="UP001500518">
    <property type="component" value="Unassembled WGS sequence"/>
</dbReference>
<evidence type="ECO:0000256" key="1">
    <source>
        <dbReference type="SAM" id="MobiDB-lite"/>
    </source>
</evidence>
<evidence type="ECO:0000313" key="5">
    <source>
        <dbReference type="Proteomes" id="UP001500518"/>
    </source>
</evidence>
<dbReference type="InterPro" id="IPR011990">
    <property type="entry name" value="TPR-like_helical_dom_sf"/>
</dbReference>
<name>A0ABP9KPY4_9SPHN</name>
<evidence type="ECO:0000256" key="2">
    <source>
        <dbReference type="SAM" id="SignalP"/>
    </source>
</evidence>
<accession>A0ABP9KPY4</accession>
<dbReference type="RefSeq" id="WP_346033891.1">
    <property type="nucleotide sequence ID" value="NZ_BAABHV010000022.1"/>
</dbReference>
<feature type="signal peptide" evidence="2">
    <location>
        <begin position="1"/>
        <end position="22"/>
    </location>
</feature>
<dbReference type="EMBL" id="BAABHV010000022">
    <property type="protein sequence ID" value="GAA5061437.1"/>
    <property type="molecule type" value="Genomic_DNA"/>
</dbReference>
<dbReference type="InterPro" id="IPR006597">
    <property type="entry name" value="Sel1-like"/>
</dbReference>
<dbReference type="InterPro" id="IPR007730">
    <property type="entry name" value="SPOR-like_dom"/>
</dbReference>
<comment type="caution">
    <text evidence="4">The sequence shown here is derived from an EMBL/GenBank/DDBJ whole genome shotgun (WGS) entry which is preliminary data.</text>
</comment>
<feature type="domain" description="SPOR" evidence="3">
    <location>
        <begin position="277"/>
        <end position="355"/>
    </location>
</feature>
<feature type="compositionally biased region" description="Low complexity" evidence="1">
    <location>
        <begin position="209"/>
        <end position="218"/>
    </location>
</feature>
<dbReference type="Gene3D" id="3.30.70.1070">
    <property type="entry name" value="Sporulation related repeat"/>
    <property type="match status" value="1"/>
</dbReference>
<dbReference type="Pfam" id="PF05036">
    <property type="entry name" value="SPOR"/>
    <property type="match status" value="1"/>
</dbReference>
<feature type="chain" id="PRO_5047123885" description="SPOR domain-containing protein" evidence="2">
    <location>
        <begin position="23"/>
        <end position="355"/>
    </location>
</feature>
<protein>
    <recommendedName>
        <fullName evidence="3">SPOR domain-containing protein</fullName>
    </recommendedName>
</protein>